<organism evidence="3 8">
    <name type="scientific">Plasmodium berghei</name>
    <dbReference type="NCBI Taxonomy" id="5821"/>
    <lineage>
        <taxon>Eukaryota</taxon>
        <taxon>Sar</taxon>
        <taxon>Alveolata</taxon>
        <taxon>Apicomplexa</taxon>
        <taxon>Aconoidasida</taxon>
        <taxon>Haemosporida</taxon>
        <taxon>Plasmodiidae</taxon>
        <taxon>Plasmodium</taxon>
        <taxon>Plasmodium (Vinckeia)</taxon>
    </lineage>
</organism>
<keyword evidence="2" id="KW-0812">Transmembrane</keyword>
<dbReference type="Proteomes" id="UP000516480">
    <property type="component" value="Chromosome 14"/>
</dbReference>
<evidence type="ECO:0000313" key="8">
    <source>
        <dbReference type="Proteomes" id="UP000069549"/>
    </source>
</evidence>
<dbReference type="Proteomes" id="UP000219974">
    <property type="component" value="Chromosome 14"/>
</dbReference>
<dbReference type="Proteomes" id="UP000220214">
    <property type="component" value="Chromosome 14"/>
</dbReference>
<dbReference type="EMBL" id="LT608150">
    <property type="protein sequence ID" value="SCM26761.1"/>
    <property type="molecule type" value="Genomic_DNA"/>
</dbReference>
<dbReference type="OMA" id="RVSNLWV"/>
<feature type="transmembrane region" description="Helical" evidence="2">
    <location>
        <begin position="276"/>
        <end position="296"/>
    </location>
</feature>
<sequence length="631" mass="76500">MIMNSYEQHKWGVNKMNELKENYKEKYSIGRHLKFKNNIRYINTIKGYKSVSYIFLFFIFTLFSVKYLFFFVIFFLFYKYVLYYLVFFLYKQNLKIFNVVLKQLSICEYENVVTLDQNNIIIDEIYSKIYKIINSILYIHFFFMKNPFSYFFHYCSLPVDQLSLSCKDKNKKLNKSIGNNLKRLYLLKDIYFNIYIMLFQLKRKKSNSWEENEKENENNIKEKVYKNIRQIFKVKYKNDYKMMKQNSSDYIYIFFIYTQKIIFIIIKRVFCSLHLFIFSVVFIWYLLKSYLFLLFYKNVIKKYNKLICLQNNEYIGSLSISKTNKEIIALLIDSLILLKNDIQNGEQTNIIYESVHKKLYDSINLIKTAKKVMENEMKKRKEVKSQKIEEITENTLIKENVDKQNPELNNSSFITNNEVYKTDDMPYYHIYYCVNKEFETKNSYINKENVKNKSTHFNEYNEKPTNNTDPSNIQNQHEHVITYKNYLDEKYNEKYNENYKLMCVQNMVNELKDKYKKQKNKKYIYVKKKLYYDDKCNDFSIKHISSNGSILINKKNIHVKNKDYNKYDMNIYTNTKYTIPNNTENIYKFGNKNNDNDENSNHNLLIPIKDPKAFRKKITMSLKQRGGNLGS</sequence>
<gene>
    <name evidence="3" type="ORF">PBK173_000472000</name>
    <name evidence="5" type="ORF">PBNK65E_000462100</name>
    <name evidence="4" type="ORF">PBNK65NY_000460700</name>
    <name evidence="7" type="ORF">PBSP11A_000461800</name>
    <name evidence="6" type="ORF">PBSP11RLL_000461400</name>
</gene>
<dbReference type="OrthoDB" id="372693at2759"/>
<accession>A0A113T4G8</accession>
<keyword evidence="1" id="KW-0175">Coiled coil</keyword>
<dbReference type="AlphaFoldDB" id="A0A113T4G8"/>
<evidence type="ECO:0000313" key="12">
    <source>
        <dbReference type="Proteomes" id="UP000516480"/>
    </source>
</evidence>
<evidence type="ECO:0000256" key="1">
    <source>
        <dbReference type="SAM" id="Coils"/>
    </source>
</evidence>
<evidence type="ECO:0000313" key="3">
    <source>
        <dbReference type="EMBL" id="CXJ23923.1"/>
    </source>
</evidence>
<evidence type="ECO:0000256" key="2">
    <source>
        <dbReference type="SAM" id="Phobius"/>
    </source>
</evidence>
<reference evidence="3 8" key="1">
    <citation type="submission" date="2016-02" db="EMBL/GenBank/DDBJ databases">
        <authorList>
            <consortium name="Pathogen Informatics"/>
        </authorList>
    </citation>
    <scope>NUCLEOTIDE SEQUENCE [LARGE SCALE GENOMIC DNA]</scope>
    <source>
        <strain evidence="3 8">K173</strain>
        <strain evidence="4 12">NK65 ny</strain>
        <strain evidence="5 11">NK65e</strain>
        <strain evidence="7 9">SP11 Antwerpcl1</strain>
        <strain evidence="6 10">SP11 RLL</strain>
    </source>
</reference>
<dbReference type="EMBL" id="LT608262">
    <property type="protein sequence ID" value="SCO64372.1"/>
    <property type="molecule type" value="Genomic_DNA"/>
</dbReference>
<evidence type="ECO:0000313" key="5">
    <source>
        <dbReference type="EMBL" id="SCN28624.1"/>
    </source>
</evidence>
<dbReference type="Proteomes" id="UP000069549">
    <property type="component" value="Chromosome 14"/>
</dbReference>
<keyword evidence="2" id="KW-1133">Transmembrane helix</keyword>
<evidence type="ECO:0000313" key="11">
    <source>
        <dbReference type="Proteomes" id="UP000220214"/>
    </source>
</evidence>
<dbReference type="EMBL" id="LT614640">
    <property type="protein sequence ID" value="SCN28624.1"/>
    <property type="molecule type" value="Genomic_DNA"/>
</dbReference>
<proteinExistence type="predicted"/>
<evidence type="ECO:0000313" key="6">
    <source>
        <dbReference type="EMBL" id="SCO62822.1"/>
    </source>
</evidence>
<feature type="transmembrane region" description="Helical" evidence="2">
    <location>
        <begin position="250"/>
        <end position="270"/>
    </location>
</feature>
<keyword evidence="2" id="KW-0472">Membrane</keyword>
<dbReference type="Proteomes" id="UP000219860">
    <property type="component" value="Chromosome 14"/>
</dbReference>
<dbReference type="VEuPathDB" id="PlasmoDB:PBANKA_1444400"/>
<evidence type="ECO:0000313" key="10">
    <source>
        <dbReference type="Proteomes" id="UP000219974"/>
    </source>
</evidence>
<evidence type="ECO:0000313" key="4">
    <source>
        <dbReference type="EMBL" id="SCM26761.1"/>
    </source>
</evidence>
<feature type="transmembrane region" description="Helical" evidence="2">
    <location>
        <begin position="69"/>
        <end position="90"/>
    </location>
</feature>
<feature type="transmembrane region" description="Helical" evidence="2">
    <location>
        <begin position="41"/>
        <end position="63"/>
    </location>
</feature>
<evidence type="ECO:0000313" key="9">
    <source>
        <dbReference type="Proteomes" id="UP000219860"/>
    </source>
</evidence>
<dbReference type="EMBL" id="LT160034">
    <property type="protein sequence ID" value="CXJ23923.1"/>
    <property type="molecule type" value="Genomic_DNA"/>
</dbReference>
<dbReference type="EMBL" id="LT608278">
    <property type="protein sequence ID" value="SCO62822.1"/>
    <property type="molecule type" value="Genomic_DNA"/>
</dbReference>
<feature type="coiled-coil region" evidence="1">
    <location>
        <begin position="366"/>
        <end position="394"/>
    </location>
</feature>
<evidence type="ECO:0000313" key="7">
    <source>
        <dbReference type="EMBL" id="SCO64372.1"/>
    </source>
</evidence>
<name>A0A113T4G8_PLABE</name>
<protein>
    <submittedName>
        <fullName evidence="3">Uncharacterized protein</fullName>
    </submittedName>
</protein>